<evidence type="ECO:0008006" key="3">
    <source>
        <dbReference type="Google" id="ProtNLM"/>
    </source>
</evidence>
<protein>
    <recommendedName>
        <fullName evidence="3">Transposase</fullName>
    </recommendedName>
</protein>
<name>A0ABN8XIT9_9BACT</name>
<organism evidence="1 2">
    <name type="scientific">Candidatus Methylacidiphilum fumarolicum</name>
    <dbReference type="NCBI Taxonomy" id="591154"/>
    <lineage>
        <taxon>Bacteria</taxon>
        <taxon>Pseudomonadati</taxon>
        <taxon>Verrucomicrobiota</taxon>
        <taxon>Methylacidiphilae</taxon>
        <taxon>Methylacidiphilales</taxon>
        <taxon>Methylacidiphilaceae</taxon>
        <taxon>Methylacidiphilum (ex Ratnadevi et al. 2023)</taxon>
    </lineage>
</organism>
<reference evidence="1" key="1">
    <citation type="submission" date="2023-03" db="EMBL/GenBank/DDBJ databases">
        <authorList>
            <person name="Cremers G."/>
            <person name="Picone N."/>
        </authorList>
    </citation>
    <scope>NUCLEOTIDE SEQUENCE</scope>
    <source>
        <strain evidence="1">Sample_alias</strain>
    </source>
</reference>
<dbReference type="Proteomes" id="UP001161497">
    <property type="component" value="Chromosome"/>
</dbReference>
<evidence type="ECO:0000313" key="1">
    <source>
        <dbReference type="EMBL" id="CAI9086313.1"/>
    </source>
</evidence>
<keyword evidence="2" id="KW-1185">Reference proteome</keyword>
<proteinExistence type="predicted"/>
<gene>
    <name evidence="1" type="ORF">MFUM_1992</name>
</gene>
<dbReference type="EMBL" id="OX458932">
    <property type="protein sequence ID" value="CAI9086313.1"/>
    <property type="molecule type" value="Genomic_DNA"/>
</dbReference>
<accession>A0ABN8XIT9</accession>
<evidence type="ECO:0000313" key="2">
    <source>
        <dbReference type="Proteomes" id="UP001161497"/>
    </source>
</evidence>
<sequence>MHFHLILAIVFMKGGYNEYRKKSESLSWESCDYQFIAFFSEQVVASAYCFCWLEFVSISF</sequence>